<dbReference type="STRING" id="1227500.C494_11680"/>
<evidence type="ECO:0000313" key="6">
    <source>
        <dbReference type="Proteomes" id="UP000011690"/>
    </source>
</evidence>
<feature type="domain" description="Periplasmic copper-binding protein NosD beta helix" evidence="4">
    <location>
        <begin position="384"/>
        <end position="550"/>
    </location>
</feature>
<accession>L9WHM8</accession>
<dbReference type="Gene3D" id="2.160.20.10">
    <property type="entry name" value="Single-stranded right-handed beta-helix, Pectin lyase-like"/>
    <property type="match status" value="1"/>
</dbReference>
<comment type="pathway">
    <text evidence="1">Protein modification; protein ubiquitination.</text>
</comment>
<evidence type="ECO:0000259" key="4">
    <source>
        <dbReference type="Pfam" id="PF05048"/>
    </source>
</evidence>
<dbReference type="InterPro" id="IPR011050">
    <property type="entry name" value="Pectin_lyase_fold/virulence"/>
</dbReference>
<evidence type="ECO:0000313" key="5">
    <source>
        <dbReference type="EMBL" id="ELY47858.1"/>
    </source>
</evidence>
<dbReference type="InterPro" id="IPR051550">
    <property type="entry name" value="SCF-Subunits/Alg-Epimerases"/>
</dbReference>
<evidence type="ECO:0000256" key="1">
    <source>
        <dbReference type="ARBA" id="ARBA00004906"/>
    </source>
</evidence>
<dbReference type="OrthoDB" id="29186at2157"/>
<sequence>MLAISRKGWLLVAIAAVFFGAGALFVADVGSSSPDPVEFDDTVQVGLSLEDEFALEEDVRLPRAQVFYSKYSYVVGYQGVERFVDDHQQPTHTERFGYPLAVYVSDYSAVDVELSDDGHPVADSVPPWIDAEQAWFVAGSDARSPAGETVMAFSDRDDATAFAAAHGGDVHTWDDILNSEFEINDAEVVRDRLDDRLDDADETSAQADSLRDRPVSTVVGEDTDTVQAAIDDAPANTTVVVPEGTYEEQLEIDKPLTLVGDGDVVLRGDGNGTVVTVTDERVALQNLELTGVGNVTRSGDEIPVEVDDEEWDAAFLQHYAGTDAGIAAYDADELLVQDVDIDTPASGIIAYQSDDLAIRNVTVEGHDDPTDGLAGMLIFQSPGVIENSTVHGSQNGIYLYRSPSTVTRSNTAVGNRLGIHLMHTDDILIADNDLQHQQHTGIYIMTGPERNAVVGNTVEGTEYGITTGGSDTYVAANIVERSDIGLRIDTTGSIYEDNVIAGNDVGTDVAAVLPTNRVVGNDFVGNDEHATTTWGPLRIWTHDGAGNYWQGGATVADGAHADQSYTPTNALDKRLHLTDGTPTLARAPALQALAGLEGSVPGMRTGSIVDQAPLCEPHNPALLEQTEWADHAWPCYETTRTTSHD</sequence>
<evidence type="ECO:0000256" key="2">
    <source>
        <dbReference type="ARBA" id="ARBA00022737"/>
    </source>
</evidence>
<dbReference type="NCBIfam" id="TIGR03804">
    <property type="entry name" value="para_beta_helix"/>
    <property type="match status" value="1"/>
</dbReference>
<dbReference type="Gene3D" id="3.30.70.2050">
    <property type="match status" value="1"/>
</dbReference>
<organism evidence="5 6">
    <name type="scientific">Natronorubrum bangense JCM 10635</name>
    <dbReference type="NCBI Taxonomy" id="1227500"/>
    <lineage>
        <taxon>Archaea</taxon>
        <taxon>Methanobacteriati</taxon>
        <taxon>Methanobacteriota</taxon>
        <taxon>Stenosarchaea group</taxon>
        <taxon>Halobacteria</taxon>
        <taxon>Halobacteriales</taxon>
        <taxon>Natrialbaceae</taxon>
        <taxon>Natronorubrum</taxon>
    </lineage>
</organism>
<dbReference type="InterPro" id="IPR022441">
    <property type="entry name" value="Para_beta_helix_rpt-2"/>
</dbReference>
<dbReference type="InterPro" id="IPR007742">
    <property type="entry name" value="NosD_dom"/>
</dbReference>
<dbReference type="SMART" id="SM00710">
    <property type="entry name" value="PbH1"/>
    <property type="match status" value="7"/>
</dbReference>
<keyword evidence="3" id="KW-0833">Ubl conjugation pathway</keyword>
<gene>
    <name evidence="5" type="ORF">C494_11680</name>
</gene>
<keyword evidence="2" id="KW-0677">Repeat</keyword>
<evidence type="ECO:0000256" key="3">
    <source>
        <dbReference type="ARBA" id="ARBA00022786"/>
    </source>
</evidence>
<dbReference type="Proteomes" id="UP000011690">
    <property type="component" value="Unassembled WGS sequence"/>
</dbReference>
<dbReference type="eggNOG" id="arCOG02519">
    <property type="taxonomic scope" value="Archaea"/>
</dbReference>
<reference evidence="5 6" key="1">
    <citation type="journal article" date="2014" name="PLoS Genet.">
        <title>Phylogenetically driven sequencing of extremely halophilic archaea reveals strategies for static and dynamic osmo-response.</title>
        <authorList>
            <person name="Becker E.A."/>
            <person name="Seitzer P.M."/>
            <person name="Tritt A."/>
            <person name="Larsen D."/>
            <person name="Krusor M."/>
            <person name="Yao A.I."/>
            <person name="Wu D."/>
            <person name="Madern D."/>
            <person name="Eisen J.A."/>
            <person name="Darling A.E."/>
            <person name="Facciotti M.T."/>
        </authorList>
    </citation>
    <scope>NUCLEOTIDE SEQUENCE [LARGE SCALE GENOMIC DNA]</scope>
    <source>
        <strain evidence="5 6">JCM 10635</strain>
    </source>
</reference>
<dbReference type="Pfam" id="PF05573">
    <property type="entry name" value="NosL"/>
    <property type="match status" value="1"/>
</dbReference>
<dbReference type="PANTHER" id="PTHR22990">
    <property type="entry name" value="F-BOX ONLY PROTEIN"/>
    <property type="match status" value="1"/>
</dbReference>
<dbReference type="InterPro" id="IPR012334">
    <property type="entry name" value="Pectin_lyas_fold"/>
</dbReference>
<comment type="caution">
    <text evidence="5">The sequence shown here is derived from an EMBL/GenBank/DDBJ whole genome shotgun (WGS) entry which is preliminary data.</text>
</comment>
<dbReference type="EMBL" id="AOHY01000034">
    <property type="protein sequence ID" value="ELY47858.1"/>
    <property type="molecule type" value="Genomic_DNA"/>
</dbReference>
<protein>
    <submittedName>
        <fullName evidence="5">NosL family protein</fullName>
    </submittedName>
</protein>
<dbReference type="SUPFAM" id="SSF160387">
    <property type="entry name" value="NosL/MerB-like"/>
    <property type="match status" value="1"/>
</dbReference>
<dbReference type="Pfam" id="PF05048">
    <property type="entry name" value="NosD"/>
    <property type="match status" value="1"/>
</dbReference>
<keyword evidence="6" id="KW-1185">Reference proteome</keyword>
<dbReference type="PATRIC" id="fig|1227500.6.peg.2351"/>
<dbReference type="RefSeq" id="WP_006066483.1">
    <property type="nucleotide sequence ID" value="NZ_AOHY01000034.1"/>
</dbReference>
<proteinExistence type="predicted"/>
<dbReference type="PANTHER" id="PTHR22990:SF15">
    <property type="entry name" value="F-BOX ONLY PROTEIN 10"/>
    <property type="match status" value="1"/>
</dbReference>
<dbReference type="SUPFAM" id="SSF51126">
    <property type="entry name" value="Pectin lyase-like"/>
    <property type="match status" value="1"/>
</dbReference>
<dbReference type="AlphaFoldDB" id="L9WHM8"/>
<dbReference type="InterPro" id="IPR006626">
    <property type="entry name" value="PbH1"/>
</dbReference>
<dbReference type="InterPro" id="IPR008719">
    <property type="entry name" value="N2O_reductase_NosL"/>
</dbReference>
<name>L9WHM8_9EURY</name>